<sequence>MAETKIDDGIAALREQISELTAELQETRMRNIELASQLAAAQAEKNEIKNSLKTDSGNQEIILKKIEKMTNTINEKSEAVDSIPEGLTATEVAVVRIARQDEIERIKLEKQRLRDLLGVE</sequence>
<dbReference type="PATRIC" id="fig|1434118.4.peg.3598"/>
<organism evidence="2 3">
    <name type="scientific">Methanosarcina siciliae C2J</name>
    <dbReference type="NCBI Taxonomy" id="1434118"/>
    <lineage>
        <taxon>Archaea</taxon>
        <taxon>Methanobacteriati</taxon>
        <taxon>Methanobacteriota</taxon>
        <taxon>Stenosarchaea group</taxon>
        <taxon>Methanomicrobia</taxon>
        <taxon>Methanosarcinales</taxon>
        <taxon>Methanosarcinaceae</taxon>
        <taxon>Methanosarcina</taxon>
    </lineage>
</organism>
<dbReference type="AlphaFoldDB" id="A0A0E3LDJ0"/>
<name>A0A0E3LDJ0_9EURY</name>
<protein>
    <submittedName>
        <fullName evidence="2">Uncharacterized protein</fullName>
    </submittedName>
</protein>
<feature type="coiled-coil region" evidence="1">
    <location>
        <begin position="10"/>
        <end position="51"/>
    </location>
</feature>
<dbReference type="RefSeq" id="WP_048183626.1">
    <property type="nucleotide sequence ID" value="NZ_CP009508.1"/>
</dbReference>
<dbReference type="EMBL" id="CP009508">
    <property type="protein sequence ID" value="AKB37356.1"/>
    <property type="molecule type" value="Genomic_DNA"/>
</dbReference>
<accession>A0A0E3LDJ0</accession>
<proteinExistence type="predicted"/>
<evidence type="ECO:0000313" key="2">
    <source>
        <dbReference type="EMBL" id="AKB37356.1"/>
    </source>
</evidence>
<evidence type="ECO:0000313" key="3">
    <source>
        <dbReference type="Proteomes" id="UP000033123"/>
    </source>
</evidence>
<keyword evidence="1" id="KW-0175">Coiled coil</keyword>
<gene>
    <name evidence="2" type="ORF">MSSAC_2766</name>
</gene>
<dbReference type="STRING" id="1434118.MSSAC_2766"/>
<dbReference type="GeneID" id="24872427"/>
<evidence type="ECO:0000256" key="1">
    <source>
        <dbReference type="SAM" id="Coils"/>
    </source>
</evidence>
<reference evidence="2 3" key="1">
    <citation type="submission" date="2014-07" db="EMBL/GenBank/DDBJ databases">
        <title>Methanogenic archaea and the global carbon cycle.</title>
        <authorList>
            <person name="Henriksen J.R."/>
            <person name="Luke J."/>
            <person name="Reinhart S."/>
            <person name="Benedict M.N."/>
            <person name="Youngblut N.D."/>
            <person name="Metcalf M.E."/>
            <person name="Whitaker R.J."/>
            <person name="Metcalf W.W."/>
        </authorList>
    </citation>
    <scope>NUCLEOTIDE SEQUENCE [LARGE SCALE GENOMIC DNA]</scope>
    <source>
        <strain evidence="2 3">C2J</strain>
    </source>
</reference>
<dbReference type="HOGENOM" id="CLU_165886_0_0_2"/>
<dbReference type="KEGG" id="msj:MSSAC_2766"/>
<dbReference type="Proteomes" id="UP000033123">
    <property type="component" value="Chromosome"/>
</dbReference>